<dbReference type="OrthoDB" id="2438013at2759"/>
<reference evidence="1" key="1">
    <citation type="submission" date="2020-05" db="EMBL/GenBank/DDBJ databases">
        <authorList>
            <person name="Rincon C."/>
            <person name="Sanders R I."/>
            <person name="Robbins C."/>
            <person name="Chaturvedi A."/>
        </authorList>
    </citation>
    <scope>NUCLEOTIDE SEQUENCE</scope>
    <source>
        <strain evidence="1">CHB12</strain>
    </source>
</reference>
<proteinExistence type="predicted"/>
<evidence type="ECO:0000313" key="2">
    <source>
        <dbReference type="Proteomes" id="UP000684084"/>
    </source>
</evidence>
<accession>A0A915ZT32</accession>
<evidence type="ECO:0000313" key="1">
    <source>
        <dbReference type="EMBL" id="CAB5387109.1"/>
    </source>
</evidence>
<dbReference type="VEuPathDB" id="FungiDB:RhiirFUN_012694"/>
<sequence>MHFGKYDQKLIELKIEHNVGQLDADRIRAFQQKIKSPWASNLPIFVFTYLLDEGYKQLANMNETLPSKGNDMELFHFLSAGPHVINYAPGMLRKNLKDIEDLILNKRFVPFPPRPKAYQLDLNSDPHIHQQPIPEEYPSKDGFENNRQLNVIARGILIHPDLVNLWKQIGYYEICNDVNDLVMQGALLILFPPTPASDWSCPSIEMVISRLVELINLGFSLKDNVIIDALRMFEHRLNEIETSCGTLSLQFDQAKQPIRNIPKDENNRQLNVIARGIFNVPDLVNLWKQIGYYEICNDVNDLVARSTSHSISTNSRIRLVLPIH</sequence>
<dbReference type="AlphaFoldDB" id="A0A915ZT32"/>
<gene>
    <name evidence="1" type="ORF">CHRIB12_LOCUS19994</name>
</gene>
<dbReference type="Proteomes" id="UP000684084">
    <property type="component" value="Unassembled WGS sequence"/>
</dbReference>
<protein>
    <submittedName>
        <fullName evidence="1">Uncharacterized protein</fullName>
    </submittedName>
</protein>
<name>A0A915ZT32_9GLOM</name>
<dbReference type="VEuPathDB" id="FungiDB:RhiirFUN_012782"/>
<organism evidence="1 2">
    <name type="scientific">Rhizophagus irregularis</name>
    <dbReference type="NCBI Taxonomy" id="588596"/>
    <lineage>
        <taxon>Eukaryota</taxon>
        <taxon>Fungi</taxon>
        <taxon>Fungi incertae sedis</taxon>
        <taxon>Mucoromycota</taxon>
        <taxon>Glomeromycotina</taxon>
        <taxon>Glomeromycetes</taxon>
        <taxon>Glomerales</taxon>
        <taxon>Glomeraceae</taxon>
        <taxon>Rhizophagus</taxon>
    </lineage>
</organism>
<comment type="caution">
    <text evidence="1">The sequence shown here is derived from an EMBL/GenBank/DDBJ whole genome shotgun (WGS) entry which is preliminary data.</text>
</comment>
<dbReference type="EMBL" id="CAGKOT010000057">
    <property type="protein sequence ID" value="CAB5387109.1"/>
    <property type="molecule type" value="Genomic_DNA"/>
</dbReference>